<gene>
    <name evidence="1" type="ORF">GCM10023231_27290</name>
</gene>
<evidence type="ECO:0000313" key="2">
    <source>
        <dbReference type="Proteomes" id="UP001501411"/>
    </source>
</evidence>
<evidence type="ECO:0000313" key="1">
    <source>
        <dbReference type="EMBL" id="GAA4797316.1"/>
    </source>
</evidence>
<accession>A0ABP9BLG8</accession>
<organism evidence="1 2">
    <name type="scientific">Olivibacter ginsenosidimutans</name>
    <dbReference type="NCBI Taxonomy" id="1176537"/>
    <lineage>
        <taxon>Bacteria</taxon>
        <taxon>Pseudomonadati</taxon>
        <taxon>Bacteroidota</taxon>
        <taxon>Sphingobacteriia</taxon>
        <taxon>Sphingobacteriales</taxon>
        <taxon>Sphingobacteriaceae</taxon>
        <taxon>Olivibacter</taxon>
    </lineage>
</organism>
<keyword evidence="2" id="KW-1185">Reference proteome</keyword>
<reference evidence="2" key="1">
    <citation type="journal article" date="2019" name="Int. J. Syst. Evol. Microbiol.">
        <title>The Global Catalogue of Microorganisms (GCM) 10K type strain sequencing project: providing services to taxonomists for standard genome sequencing and annotation.</title>
        <authorList>
            <consortium name="The Broad Institute Genomics Platform"/>
            <consortium name="The Broad Institute Genome Sequencing Center for Infectious Disease"/>
            <person name="Wu L."/>
            <person name="Ma J."/>
        </authorList>
    </citation>
    <scope>NUCLEOTIDE SEQUENCE [LARGE SCALE GENOMIC DNA]</scope>
    <source>
        <strain evidence="2">JCM 18200</strain>
    </source>
</reference>
<name>A0ABP9BLG8_9SPHI</name>
<proteinExistence type="predicted"/>
<sequence length="275" mass="31130">MAEQTGIIKLSGKLGDLVHYERGGKHFSKTAAQGEHKFSAGSVAAQHSFGLGSAMGKQLKSAFKPLLDGYKYQGIHNRLTEICKQIYRAGPLYLTEKLYFTDYNIKALTGFNFNKFTAFDTLVIDNPVQLDYHTKGIVDISIRQHRPTACFFRNTKTRAAALQFLFSIIDLETSTFSNFLIPEIVIPFNQTRFPGKKGKIQLSSLDNKLLLCTAQVRYYCDNELQYYSGNRKLIAAQIDHVAHMKEGAWVDYPQPIPEKSIKKADQHPTTPIIWE</sequence>
<comment type="caution">
    <text evidence="1">The sequence shown here is derived from an EMBL/GenBank/DDBJ whole genome shotgun (WGS) entry which is preliminary data.</text>
</comment>
<dbReference type="RefSeq" id="WP_345232353.1">
    <property type="nucleotide sequence ID" value="NZ_BAABIQ010000038.1"/>
</dbReference>
<protein>
    <recommendedName>
        <fullName evidence="3">HNH endonuclease</fullName>
    </recommendedName>
</protein>
<evidence type="ECO:0008006" key="3">
    <source>
        <dbReference type="Google" id="ProtNLM"/>
    </source>
</evidence>
<dbReference type="EMBL" id="BAABIQ010000038">
    <property type="protein sequence ID" value="GAA4797316.1"/>
    <property type="molecule type" value="Genomic_DNA"/>
</dbReference>
<dbReference type="Proteomes" id="UP001501411">
    <property type="component" value="Unassembled WGS sequence"/>
</dbReference>